<gene>
    <name evidence="2" type="ORF">N7541_009357</name>
</gene>
<evidence type="ECO:0000313" key="3">
    <source>
        <dbReference type="Proteomes" id="UP001148299"/>
    </source>
</evidence>
<sequence>MPFETAKEQKERNKHVREGANEEEFVNWKAERDQGLRKTKLLHPVLLANARGGSLLKDRQNA</sequence>
<dbReference type="Gene3D" id="3.60.15.10">
    <property type="entry name" value="Ribonuclease Z/Hydroxyacylglutathione hydrolase-like"/>
    <property type="match status" value="1"/>
</dbReference>
<reference evidence="2" key="1">
    <citation type="submission" date="2022-12" db="EMBL/GenBank/DDBJ databases">
        <authorList>
            <person name="Petersen C."/>
        </authorList>
    </citation>
    <scope>NUCLEOTIDE SEQUENCE</scope>
    <source>
        <strain evidence="2">IBT 35675</strain>
    </source>
</reference>
<organism evidence="2 3">
    <name type="scientific">Penicillium brevicompactum</name>
    <dbReference type="NCBI Taxonomy" id="5074"/>
    <lineage>
        <taxon>Eukaryota</taxon>
        <taxon>Fungi</taxon>
        <taxon>Dikarya</taxon>
        <taxon>Ascomycota</taxon>
        <taxon>Pezizomycotina</taxon>
        <taxon>Eurotiomycetes</taxon>
        <taxon>Eurotiomycetidae</taxon>
        <taxon>Eurotiales</taxon>
        <taxon>Aspergillaceae</taxon>
        <taxon>Penicillium</taxon>
    </lineage>
</organism>
<dbReference type="AlphaFoldDB" id="A0A9W9UGG9"/>
<evidence type="ECO:0000313" key="2">
    <source>
        <dbReference type="EMBL" id="KAJ5340233.1"/>
    </source>
</evidence>
<accession>A0A9W9UGG9</accession>
<evidence type="ECO:0000256" key="1">
    <source>
        <dbReference type="SAM" id="MobiDB-lite"/>
    </source>
</evidence>
<comment type="caution">
    <text evidence="2">The sequence shown here is derived from an EMBL/GenBank/DDBJ whole genome shotgun (WGS) entry which is preliminary data.</text>
</comment>
<feature type="region of interest" description="Disordered" evidence="1">
    <location>
        <begin position="1"/>
        <end position="20"/>
    </location>
</feature>
<dbReference type="InterPro" id="IPR036866">
    <property type="entry name" value="RibonucZ/Hydroxyglut_hydro"/>
</dbReference>
<proteinExistence type="predicted"/>
<dbReference type="EMBL" id="JAPZBR010000008">
    <property type="protein sequence ID" value="KAJ5340233.1"/>
    <property type="molecule type" value="Genomic_DNA"/>
</dbReference>
<keyword evidence="3" id="KW-1185">Reference proteome</keyword>
<reference evidence="2" key="2">
    <citation type="journal article" date="2023" name="IMA Fungus">
        <title>Comparative genomic study of the Penicillium genus elucidates a diverse pangenome and 15 lateral gene transfer events.</title>
        <authorList>
            <person name="Petersen C."/>
            <person name="Sorensen T."/>
            <person name="Nielsen M.R."/>
            <person name="Sondergaard T.E."/>
            <person name="Sorensen J.L."/>
            <person name="Fitzpatrick D.A."/>
            <person name="Frisvad J.C."/>
            <person name="Nielsen K.L."/>
        </authorList>
    </citation>
    <scope>NUCLEOTIDE SEQUENCE</scope>
    <source>
        <strain evidence="2">IBT 35675</strain>
    </source>
</reference>
<protein>
    <submittedName>
        <fullName evidence="2">Beta lactamase domain</fullName>
    </submittedName>
</protein>
<dbReference type="Proteomes" id="UP001148299">
    <property type="component" value="Unassembled WGS sequence"/>
</dbReference>
<name>A0A9W9UGG9_PENBR</name>